<dbReference type="GO" id="GO:0006355">
    <property type="term" value="P:regulation of DNA-templated transcription"/>
    <property type="evidence" value="ECO:0007669"/>
    <property type="project" value="InterPro"/>
</dbReference>
<organism evidence="17 19">
    <name type="scientific">Vagococcus xieshaowenii</name>
    <dbReference type="NCBI Taxonomy" id="2562451"/>
    <lineage>
        <taxon>Bacteria</taxon>
        <taxon>Bacillati</taxon>
        <taxon>Bacillota</taxon>
        <taxon>Bacilli</taxon>
        <taxon>Lactobacillales</taxon>
        <taxon>Enterococcaceae</taxon>
        <taxon>Vagococcus</taxon>
    </lineage>
</organism>
<feature type="binding site" evidence="14">
    <location>
        <position position="320"/>
    </location>
    <ligand>
        <name>S-adenosyl-L-methionine</name>
        <dbReference type="ChEBI" id="CHEBI:59789"/>
    </ligand>
</feature>
<comment type="function">
    <text evidence="1">Specifically methylates the cytosine at position 967 (m5C967) of 16S rRNA.</text>
</comment>
<gene>
    <name evidence="17" type="primary">rsmB</name>
    <name evidence="17" type="ORF">E4031_09630</name>
    <name evidence="16" type="ORF">E4Z98_06235</name>
</gene>
<evidence type="ECO:0000256" key="3">
    <source>
        <dbReference type="ARBA" id="ARBA00007494"/>
    </source>
</evidence>
<dbReference type="InterPro" id="IPR001678">
    <property type="entry name" value="MeTrfase_RsmB-F_NOP2_dom"/>
</dbReference>
<evidence type="ECO:0000256" key="9">
    <source>
        <dbReference type="ARBA" id="ARBA00022691"/>
    </source>
</evidence>
<proteinExistence type="inferred from homology"/>
<evidence type="ECO:0000313" key="16">
    <source>
        <dbReference type="EMBL" id="QCA28933.1"/>
    </source>
</evidence>
<evidence type="ECO:0000256" key="2">
    <source>
        <dbReference type="ARBA" id="ARBA00004496"/>
    </source>
</evidence>
<dbReference type="InterPro" id="IPR054728">
    <property type="entry name" value="RsmB-like_ferredoxin"/>
</dbReference>
<sequence length="452" mass="50405">MNKQVPTKIKQNPRFVAMNLLTQVDQNQAYSNLLVDKGIRDGQLDARDGRLMTEIVYGTISRRLTLEYYLAPFIQKVKKIDPWVKQLLLLSMYQLHYLDRVPAHGIVNDAVDIAKAYGNPGIGKFVNGVLRNVLRTELPDLEEIDNTTKRLSVQLSLPEWLVDKLLATIGENETIALGESLFETSRSSARVNTALISREDALIQLKDEGYEVEASEVSTFGIIAASGFLAGSELFKKGYITIQDESSMLVAPSLQLELDDIVLDACAAPGGKTTHIAQFLDASVGGRVLGLDIHQHKTKLIEKNAQRLQLESVVSAQQLDAREVKNTFEDDAFDKILVDAPCSGLGLLRRKPDIKYSKKPEDFVNLPKIQLEILESVATKVKQYGIITYSTCTILPEENEQVIEAFLAKHPEFEIIDVAGADKFAKSNSYVTLYPHEYGTDGFFICSLRRVK</sequence>
<dbReference type="NCBIfam" id="NF011494">
    <property type="entry name" value="PRK14902.1"/>
    <property type="match status" value="1"/>
</dbReference>
<dbReference type="InterPro" id="IPR035926">
    <property type="entry name" value="NusB-like_sf"/>
</dbReference>
<dbReference type="NCBIfam" id="TIGR00563">
    <property type="entry name" value="rsmB"/>
    <property type="match status" value="1"/>
</dbReference>
<dbReference type="PANTHER" id="PTHR22807">
    <property type="entry name" value="NOP2 YEAST -RELATED NOL1/NOP2/FMU SUN DOMAIN-CONTAINING"/>
    <property type="match status" value="1"/>
</dbReference>
<evidence type="ECO:0000259" key="15">
    <source>
        <dbReference type="PROSITE" id="PS51686"/>
    </source>
</evidence>
<dbReference type="Gene3D" id="1.10.940.10">
    <property type="entry name" value="NusB-like"/>
    <property type="match status" value="1"/>
</dbReference>
<evidence type="ECO:0000313" key="18">
    <source>
        <dbReference type="Proteomes" id="UP000296883"/>
    </source>
</evidence>
<reference evidence="16 18" key="2">
    <citation type="journal article" date="2020" name="Int. J. Syst. Evol. Microbiol.">
        <title>Vagococcus xieshaowenii sp. nov., isolated from snow finch (Montifringilla taczanowskii) cloacal content.</title>
        <authorList>
            <person name="Ge Y."/>
            <person name="Yang J."/>
            <person name="Lai X.H."/>
            <person name="Zhang G."/>
            <person name="Jin D."/>
            <person name="Lu S."/>
            <person name="Wang B."/>
            <person name="Huang Y."/>
            <person name="Huang Y."/>
            <person name="Ren Z."/>
            <person name="Zhang X."/>
            <person name="Xu J."/>
        </authorList>
    </citation>
    <scope>NUCLEOTIDE SEQUENCE [LARGE SCALE GENOMIC DNA]</scope>
    <source>
        <strain evidence="18">personal::cf-49</strain>
        <strain evidence="16">Personal::cf-49</strain>
    </source>
</reference>
<keyword evidence="5" id="KW-0963">Cytoplasm</keyword>
<evidence type="ECO:0000313" key="19">
    <source>
        <dbReference type="Proteomes" id="UP000297725"/>
    </source>
</evidence>
<dbReference type="PROSITE" id="PS01153">
    <property type="entry name" value="NOL1_NOP2_SUN"/>
    <property type="match status" value="1"/>
</dbReference>
<dbReference type="PANTHER" id="PTHR22807:SF53">
    <property type="entry name" value="RIBOSOMAL RNA SMALL SUBUNIT METHYLTRANSFERASE B-RELATED"/>
    <property type="match status" value="1"/>
</dbReference>
<protein>
    <recommendedName>
        <fullName evidence="4">16S rRNA (cytosine(967)-C(5))-methyltransferase</fullName>
        <ecNumber evidence="4">2.1.1.176</ecNumber>
    </recommendedName>
    <alternativeName>
        <fullName evidence="11">16S rRNA m5C967 methyltransferase</fullName>
    </alternativeName>
    <alternativeName>
        <fullName evidence="12">rRNA (cytosine-C(5)-)-methyltransferase RsmB</fullName>
    </alternativeName>
</protein>
<feature type="domain" description="SAM-dependent MTase RsmB/NOP-type" evidence="15">
    <location>
        <begin position="177"/>
        <end position="451"/>
    </location>
</feature>
<comment type="subcellular location">
    <subcellularLocation>
        <location evidence="2">Cytoplasm</location>
    </subcellularLocation>
</comment>
<dbReference type="SUPFAM" id="SSF48013">
    <property type="entry name" value="NusB-like"/>
    <property type="match status" value="1"/>
</dbReference>
<keyword evidence="8 14" id="KW-0808">Transferase</keyword>
<evidence type="ECO:0000256" key="11">
    <source>
        <dbReference type="ARBA" id="ARBA00030399"/>
    </source>
</evidence>
<evidence type="ECO:0000256" key="10">
    <source>
        <dbReference type="ARBA" id="ARBA00022884"/>
    </source>
</evidence>
<keyword evidence="18" id="KW-1185">Reference proteome</keyword>
<dbReference type="InterPro" id="IPR049560">
    <property type="entry name" value="MeTrfase_RsmB-F_NOP2_cat"/>
</dbReference>
<evidence type="ECO:0000313" key="17">
    <source>
        <dbReference type="EMBL" id="TFZ39271.1"/>
    </source>
</evidence>
<dbReference type="PROSITE" id="PS51686">
    <property type="entry name" value="SAM_MT_RSMB_NOP"/>
    <property type="match status" value="1"/>
</dbReference>
<keyword evidence="10 14" id="KW-0694">RNA-binding</keyword>
<evidence type="ECO:0000256" key="5">
    <source>
        <dbReference type="ARBA" id="ARBA00022490"/>
    </source>
</evidence>
<dbReference type="InterPro" id="IPR004573">
    <property type="entry name" value="rRNA_ssu_MeTfrase_B"/>
</dbReference>
<dbReference type="CDD" id="cd02440">
    <property type="entry name" value="AdoMet_MTases"/>
    <property type="match status" value="1"/>
</dbReference>
<evidence type="ECO:0000256" key="6">
    <source>
        <dbReference type="ARBA" id="ARBA00022552"/>
    </source>
</evidence>
<evidence type="ECO:0000256" key="12">
    <source>
        <dbReference type="ARBA" id="ARBA00031088"/>
    </source>
</evidence>
<evidence type="ECO:0000256" key="1">
    <source>
        <dbReference type="ARBA" id="ARBA00002724"/>
    </source>
</evidence>
<keyword evidence="9 14" id="KW-0949">S-adenosyl-L-methionine</keyword>
<reference evidence="17 19" key="1">
    <citation type="submission" date="2019-03" db="EMBL/GenBank/DDBJ databases">
        <title>Vagococcus sp. was isolated fron gut of Carduelis flavirostris.</title>
        <authorList>
            <person name="Ge Y."/>
        </authorList>
    </citation>
    <scope>NUCLEOTIDE SEQUENCE [LARGE SCALE GENOMIC DNA]</scope>
    <source>
        <strain evidence="17 19">CF-210</strain>
    </source>
</reference>
<dbReference type="RefSeq" id="WP_135255246.1">
    <property type="nucleotide sequence ID" value="NZ_CP038865.1"/>
</dbReference>
<evidence type="ECO:0000256" key="7">
    <source>
        <dbReference type="ARBA" id="ARBA00022603"/>
    </source>
</evidence>
<dbReference type="Pfam" id="PF01029">
    <property type="entry name" value="NusB"/>
    <property type="match status" value="1"/>
</dbReference>
<evidence type="ECO:0000256" key="8">
    <source>
        <dbReference type="ARBA" id="ARBA00022679"/>
    </source>
</evidence>
<dbReference type="GO" id="GO:0003723">
    <property type="term" value="F:RNA binding"/>
    <property type="evidence" value="ECO:0007669"/>
    <property type="project" value="UniProtKB-UniRule"/>
</dbReference>
<dbReference type="Gene3D" id="3.40.50.150">
    <property type="entry name" value="Vaccinia Virus protein VP39"/>
    <property type="match status" value="1"/>
</dbReference>
<dbReference type="Pfam" id="PF01189">
    <property type="entry name" value="Methyltr_RsmB-F"/>
    <property type="match status" value="1"/>
</dbReference>
<dbReference type="InterPro" id="IPR029063">
    <property type="entry name" value="SAM-dependent_MTases_sf"/>
</dbReference>
<feature type="active site" description="Nucleophile" evidence="14">
    <location>
        <position position="392"/>
    </location>
</feature>
<dbReference type="SUPFAM" id="SSF53335">
    <property type="entry name" value="S-adenosyl-L-methionine-dependent methyltransferases"/>
    <property type="match status" value="1"/>
</dbReference>
<accession>A0AAJ5JKU8</accession>
<dbReference type="Proteomes" id="UP000297725">
    <property type="component" value="Unassembled WGS sequence"/>
</dbReference>
<evidence type="ECO:0000256" key="14">
    <source>
        <dbReference type="PROSITE-ProRule" id="PRU01023"/>
    </source>
</evidence>
<dbReference type="GO" id="GO:0005737">
    <property type="term" value="C:cytoplasm"/>
    <property type="evidence" value="ECO:0007669"/>
    <property type="project" value="UniProtKB-SubCell"/>
</dbReference>
<dbReference type="GO" id="GO:0008649">
    <property type="term" value="F:rRNA methyltransferase activity"/>
    <property type="evidence" value="ECO:0007669"/>
    <property type="project" value="InterPro"/>
</dbReference>
<dbReference type="PRINTS" id="PR02008">
    <property type="entry name" value="RCMTFAMILY"/>
</dbReference>
<dbReference type="FunFam" id="3.40.50.150:FF:000022">
    <property type="entry name" value="Ribosomal RNA small subunit methyltransferase B"/>
    <property type="match status" value="1"/>
</dbReference>
<feature type="binding site" evidence="14">
    <location>
        <begin position="266"/>
        <end position="272"/>
    </location>
    <ligand>
        <name>S-adenosyl-L-methionine</name>
        <dbReference type="ChEBI" id="CHEBI:59789"/>
    </ligand>
</feature>
<comment type="similarity">
    <text evidence="3 14">Belongs to the class I-like SAM-binding methyltransferase superfamily. RsmB/NOP family.</text>
</comment>
<dbReference type="EMBL" id="SRHU01000037">
    <property type="protein sequence ID" value="TFZ39271.1"/>
    <property type="molecule type" value="Genomic_DNA"/>
</dbReference>
<name>A0AAJ5JKU8_9ENTE</name>
<dbReference type="InterPro" id="IPR006027">
    <property type="entry name" value="NusB_RsmB_TIM44"/>
</dbReference>
<dbReference type="Pfam" id="PF22458">
    <property type="entry name" value="RsmF-B_ferredox"/>
    <property type="match status" value="1"/>
</dbReference>
<dbReference type="EMBL" id="CP038865">
    <property type="protein sequence ID" value="QCA28933.1"/>
    <property type="molecule type" value="Genomic_DNA"/>
</dbReference>
<keyword evidence="6" id="KW-0698">rRNA processing</keyword>
<feature type="binding site" evidence="14">
    <location>
        <position position="292"/>
    </location>
    <ligand>
        <name>S-adenosyl-L-methionine</name>
        <dbReference type="ChEBI" id="CHEBI:59789"/>
    </ligand>
</feature>
<dbReference type="AlphaFoldDB" id="A0AAJ5JKU8"/>
<evidence type="ECO:0000256" key="4">
    <source>
        <dbReference type="ARBA" id="ARBA00012140"/>
    </source>
</evidence>
<dbReference type="EC" id="2.1.1.176" evidence="4"/>
<dbReference type="InterPro" id="IPR018314">
    <property type="entry name" value="RsmB/NOL1/NOP2-like_CS"/>
</dbReference>
<evidence type="ECO:0000256" key="13">
    <source>
        <dbReference type="ARBA" id="ARBA00047283"/>
    </source>
</evidence>
<dbReference type="FunFam" id="1.10.940.10:FF:000006">
    <property type="entry name" value="16S rRNA (Cytosine(967)-C(5))-methyltransferase RsmB"/>
    <property type="match status" value="1"/>
</dbReference>
<dbReference type="InterPro" id="IPR023267">
    <property type="entry name" value="RCMT"/>
</dbReference>
<keyword evidence="7 14" id="KW-0489">Methyltransferase</keyword>
<feature type="binding site" evidence="14">
    <location>
        <position position="339"/>
    </location>
    <ligand>
        <name>S-adenosyl-L-methionine</name>
        <dbReference type="ChEBI" id="CHEBI:59789"/>
    </ligand>
</feature>
<comment type="catalytic activity">
    <reaction evidence="13">
        <text>cytidine(967) in 16S rRNA + S-adenosyl-L-methionine = 5-methylcytidine(967) in 16S rRNA + S-adenosyl-L-homocysteine + H(+)</text>
        <dbReference type="Rhea" id="RHEA:42748"/>
        <dbReference type="Rhea" id="RHEA-COMP:10219"/>
        <dbReference type="Rhea" id="RHEA-COMP:10220"/>
        <dbReference type="ChEBI" id="CHEBI:15378"/>
        <dbReference type="ChEBI" id="CHEBI:57856"/>
        <dbReference type="ChEBI" id="CHEBI:59789"/>
        <dbReference type="ChEBI" id="CHEBI:74483"/>
        <dbReference type="ChEBI" id="CHEBI:82748"/>
        <dbReference type="EC" id="2.1.1.176"/>
    </reaction>
</comment>
<dbReference type="Gene3D" id="3.30.70.1170">
    <property type="entry name" value="Sun protein, domain 3"/>
    <property type="match status" value="1"/>
</dbReference>
<dbReference type="Proteomes" id="UP000296883">
    <property type="component" value="Chromosome"/>
</dbReference>